<gene>
    <name evidence="4" type="ORF">GTO87_01130</name>
    <name evidence="5" type="ORF">GTO87_01400</name>
    <name evidence="6" type="ORF">GTO87_08345</name>
</gene>
<evidence type="ECO:0000313" key="4">
    <source>
        <dbReference type="EMBL" id="QLL77349.1"/>
    </source>
</evidence>
<evidence type="ECO:0000256" key="2">
    <source>
        <dbReference type="SAM" id="Coils"/>
    </source>
</evidence>
<dbReference type="Gene3D" id="1.10.10.10">
    <property type="entry name" value="Winged helix-like DNA-binding domain superfamily/Winged helix DNA-binding domain"/>
    <property type="match status" value="1"/>
</dbReference>
<accession>A0A7H9EI66</accession>
<organism evidence="5 7">
    <name type="scientific">Ligilactobacillus saerimneri</name>
    <dbReference type="NCBI Taxonomy" id="228229"/>
    <lineage>
        <taxon>Bacteria</taxon>
        <taxon>Bacillati</taxon>
        <taxon>Bacillota</taxon>
        <taxon>Bacilli</taxon>
        <taxon>Lactobacillales</taxon>
        <taxon>Lactobacillaceae</taxon>
        <taxon>Ligilactobacillus</taxon>
    </lineage>
</organism>
<dbReference type="KEGG" id="lsw:GTO87_08345"/>
<dbReference type="GO" id="GO:0043565">
    <property type="term" value="F:sequence-specific DNA binding"/>
    <property type="evidence" value="ECO:0007669"/>
    <property type="project" value="InterPro"/>
</dbReference>
<keyword evidence="2" id="KW-0175">Coiled coil</keyword>
<reference evidence="5 7" key="1">
    <citation type="submission" date="2020-01" db="EMBL/GenBank/DDBJ databases">
        <title>Complete and circular genome sequences of six lactobacillus isolates from horses.</title>
        <authorList>
            <person name="Hassan H.M."/>
        </authorList>
    </citation>
    <scope>NUCLEOTIDE SEQUENCE [LARGE SCALE GENOMIC DNA]</scope>
    <source>
        <strain evidence="5 7">1A</strain>
    </source>
</reference>
<dbReference type="PANTHER" id="PTHR33795">
    <property type="entry name" value="INSERTION ELEMENT IS150 PROTEIN INSJ"/>
    <property type="match status" value="1"/>
</dbReference>
<dbReference type="Gene3D" id="1.10.10.60">
    <property type="entry name" value="Homeodomain-like"/>
    <property type="match status" value="1"/>
</dbReference>
<dbReference type="InterPro" id="IPR010921">
    <property type="entry name" value="Trp_repressor/repl_initiator"/>
</dbReference>
<dbReference type="PANTHER" id="PTHR33795:SF1">
    <property type="entry name" value="INSERTION ELEMENT IS150 PROTEIN INSJ"/>
    <property type="match status" value="1"/>
</dbReference>
<feature type="domain" description="Insertion element IS150 protein InsJ-like helix-turn-helix" evidence="3">
    <location>
        <begin position="65"/>
        <end position="117"/>
    </location>
</feature>
<dbReference type="EMBL" id="CP047418">
    <property type="protein sequence ID" value="QLL78591.1"/>
    <property type="molecule type" value="Genomic_DNA"/>
</dbReference>
<comment type="similarity">
    <text evidence="1">Belongs to the IS150/IS1296 orfA family.</text>
</comment>
<dbReference type="KEGG" id="lsw:GTO87_01130"/>
<feature type="domain" description="Insertion element IS150 protein InsJ-like helix-turn-helix" evidence="3">
    <location>
        <begin position="9"/>
        <end position="59"/>
    </location>
</feature>
<evidence type="ECO:0000256" key="1">
    <source>
        <dbReference type="ARBA" id="ARBA00038232"/>
    </source>
</evidence>
<dbReference type="AlphaFoldDB" id="A0A7H9EI66"/>
<evidence type="ECO:0000313" key="7">
    <source>
        <dbReference type="Proteomes" id="UP000510886"/>
    </source>
</evidence>
<dbReference type="RefSeq" id="WP_180848766.1">
    <property type="nucleotide sequence ID" value="NZ_CP047418.1"/>
</dbReference>
<dbReference type="EMBL" id="CP047418">
    <property type="protein sequence ID" value="QLL77349.1"/>
    <property type="molecule type" value="Genomic_DNA"/>
</dbReference>
<dbReference type="SUPFAM" id="SSF46689">
    <property type="entry name" value="Homeodomain-like"/>
    <property type="match status" value="1"/>
</dbReference>
<dbReference type="Pfam" id="PF13518">
    <property type="entry name" value="HTH_28"/>
    <property type="match status" value="2"/>
</dbReference>
<dbReference type="SUPFAM" id="SSF48295">
    <property type="entry name" value="TrpR-like"/>
    <property type="match status" value="1"/>
</dbReference>
<dbReference type="EMBL" id="CP047418">
    <property type="protein sequence ID" value="QLL77398.1"/>
    <property type="molecule type" value="Genomic_DNA"/>
</dbReference>
<sequence length="177" mass="21104">MTKYQPELKAQIVHEYLTTSKSLSDLEEKYHISYKLISEWVNRYRLQGIDAFWHRKSRRFFSVDFKLRVIDYYQTHEESMASVAAKFDLLPHQISVWLSQFQTGGIETLKPHRKGRKPQMTHSKNKIRHLAGKTEVERLKEELAQKNKELRQTKLERDILKKSLALFGPSRPNKKHR</sequence>
<dbReference type="Proteomes" id="UP000510886">
    <property type="component" value="Chromosome"/>
</dbReference>
<dbReference type="InterPro" id="IPR055247">
    <property type="entry name" value="InsJ-like_HTH"/>
</dbReference>
<evidence type="ECO:0000313" key="6">
    <source>
        <dbReference type="EMBL" id="QLL78591.1"/>
    </source>
</evidence>
<dbReference type="InterPro" id="IPR052057">
    <property type="entry name" value="IS150/IS1296_orfA-like"/>
</dbReference>
<dbReference type="InterPro" id="IPR009057">
    <property type="entry name" value="Homeodomain-like_sf"/>
</dbReference>
<dbReference type="InterPro" id="IPR036388">
    <property type="entry name" value="WH-like_DNA-bd_sf"/>
</dbReference>
<feature type="coiled-coil region" evidence="2">
    <location>
        <begin position="129"/>
        <end position="163"/>
    </location>
</feature>
<dbReference type="KEGG" id="lsw:GTO87_01400"/>
<proteinExistence type="inferred from homology"/>
<name>A0A7H9EI66_9LACO</name>
<protein>
    <submittedName>
        <fullName evidence="5">Helix-turn-helix domain-containing protein</fullName>
    </submittedName>
</protein>
<evidence type="ECO:0000259" key="3">
    <source>
        <dbReference type="Pfam" id="PF13518"/>
    </source>
</evidence>
<evidence type="ECO:0000313" key="5">
    <source>
        <dbReference type="EMBL" id="QLL77398.1"/>
    </source>
</evidence>